<evidence type="ECO:0000256" key="2">
    <source>
        <dbReference type="ARBA" id="ARBA00004613"/>
    </source>
</evidence>
<dbReference type="CDD" id="cd11008">
    <property type="entry name" value="M35_deuterolysin_like"/>
    <property type="match status" value="1"/>
</dbReference>
<comment type="caution">
    <text evidence="17">The sequence shown here is derived from an EMBL/GenBank/DDBJ whole genome shotgun (WGS) entry which is preliminary data.</text>
</comment>
<keyword evidence="10 14" id="KW-0862">Zinc</keyword>
<organism evidence="17 18">
    <name type="scientific">Purpureocillium lavendulum</name>
    <dbReference type="NCBI Taxonomy" id="1247861"/>
    <lineage>
        <taxon>Eukaryota</taxon>
        <taxon>Fungi</taxon>
        <taxon>Dikarya</taxon>
        <taxon>Ascomycota</taxon>
        <taxon>Pezizomycotina</taxon>
        <taxon>Sordariomycetes</taxon>
        <taxon>Hypocreomycetidae</taxon>
        <taxon>Hypocreales</taxon>
        <taxon>Ophiocordycipitaceae</taxon>
        <taxon>Purpureocillium</taxon>
    </lineage>
</organism>
<dbReference type="GO" id="GO:0046872">
    <property type="term" value="F:metal ion binding"/>
    <property type="evidence" value="ECO:0007669"/>
    <property type="project" value="UniProtKB-KW"/>
</dbReference>
<evidence type="ECO:0000256" key="7">
    <source>
        <dbReference type="ARBA" id="ARBA00022723"/>
    </source>
</evidence>
<dbReference type="Proteomes" id="UP001163105">
    <property type="component" value="Unassembled WGS sequence"/>
</dbReference>
<dbReference type="Gene3D" id="2.60.40.2970">
    <property type="match status" value="1"/>
</dbReference>
<name>A0AB34FVF5_9HYPO</name>
<keyword evidence="9 15" id="KW-0378">Hydrolase</keyword>
<feature type="signal peptide" evidence="15">
    <location>
        <begin position="1"/>
        <end position="27"/>
    </location>
</feature>
<comment type="function">
    <text evidence="15">Secreted metalloproteinase that allows assimilation of proteinaceous substrates. Shows high activities on basic nuclear substrates such as histone and protamine.</text>
</comment>
<comment type="subcellular location">
    <subcellularLocation>
        <location evidence="2 15">Secreted</location>
    </subcellularLocation>
</comment>
<dbReference type="PANTHER" id="PTHR37016">
    <property type="match status" value="1"/>
</dbReference>
<dbReference type="AlphaFoldDB" id="A0AB34FVF5"/>
<comment type="similarity">
    <text evidence="3 15">Belongs to the peptidase M35 family.</text>
</comment>
<keyword evidence="11 15" id="KW-0482">Metalloprotease</keyword>
<evidence type="ECO:0000313" key="17">
    <source>
        <dbReference type="EMBL" id="KAJ6442352.1"/>
    </source>
</evidence>
<keyword evidence="4 15" id="KW-0964">Secreted</keyword>
<sequence length="361" mass="38780">MPSPSLLLNVNMNTLMRLITMAALVAAAPRAENRGPSPFDVKLEMLGNSEVKATFVNKGSKSLKILRTGSILDAASVEKAKVFSGDAPVRFEGARLRLATDVLDAGDFQRIAPGETFQVTFDIAETHDLSAGGKFDVLADGSFAFAEEKSTTLIGSIPYTSQHVNAEVNGAIAAAVHAAFHEKRTRVQSDCQGQQLTVTQTALRNCASIARQAQQAASSGSAAKLQEYFKSSTQQVRNTVSTVFSRVASECGSTNSGASTYHCRDPYGYCSGRVLAYTIPAQSVMVYCPLYFNSLPDRSSTCHAQDKANTNIHESTHLTQVKGTDDYGGYGYDFVRSLTPAQNLNHADTYTLYAQAINLGC</sequence>
<reference evidence="17" key="1">
    <citation type="submission" date="2023-01" db="EMBL/GenBank/DDBJ databases">
        <title>The growth and conidiation of Purpureocillium lavendulum are regulated by nitrogen source and histone H3K14 acetylation.</title>
        <authorList>
            <person name="Tang P."/>
            <person name="Han J."/>
            <person name="Zhang C."/>
            <person name="Tang P."/>
            <person name="Qi F."/>
            <person name="Zhang K."/>
            <person name="Liang L."/>
        </authorList>
    </citation>
    <scope>NUCLEOTIDE SEQUENCE</scope>
    <source>
        <strain evidence="17">YMF1.00683</strain>
    </source>
</reference>
<keyword evidence="8 15" id="KW-0732">Signal</keyword>
<protein>
    <recommendedName>
        <fullName evidence="15">Neutral protease 2</fullName>
        <ecNumber evidence="15">3.4.24.39</ecNumber>
    </recommendedName>
    <alternativeName>
        <fullName evidence="15">Deuterolysin</fullName>
    </alternativeName>
</protein>
<evidence type="ECO:0000256" key="10">
    <source>
        <dbReference type="ARBA" id="ARBA00022833"/>
    </source>
</evidence>
<evidence type="ECO:0000256" key="15">
    <source>
        <dbReference type="RuleBase" id="RU361126"/>
    </source>
</evidence>
<evidence type="ECO:0000256" key="9">
    <source>
        <dbReference type="ARBA" id="ARBA00022801"/>
    </source>
</evidence>
<dbReference type="Gene3D" id="3.40.390.10">
    <property type="entry name" value="Collagenase (Catalytic Domain)"/>
    <property type="match status" value="1"/>
</dbReference>
<dbReference type="InterPro" id="IPR001384">
    <property type="entry name" value="Peptidase_M35"/>
</dbReference>
<feature type="binding site" evidence="14">
    <location>
        <position position="317"/>
    </location>
    <ligand>
        <name>Zn(2+)</name>
        <dbReference type="ChEBI" id="CHEBI:29105"/>
        <note>catalytic</note>
    </ligand>
</feature>
<dbReference type="GO" id="GO:0004222">
    <property type="term" value="F:metalloendopeptidase activity"/>
    <property type="evidence" value="ECO:0007669"/>
    <property type="project" value="InterPro"/>
</dbReference>
<comment type="cofactor">
    <cofactor evidence="14 15">
        <name>Zn(2+)</name>
        <dbReference type="ChEBI" id="CHEBI:29105"/>
    </cofactor>
    <text evidence="14 15">Binds 1 zinc ion per subunit.</text>
</comment>
<evidence type="ECO:0000256" key="11">
    <source>
        <dbReference type="ARBA" id="ARBA00023049"/>
    </source>
</evidence>
<comment type="catalytic activity">
    <reaction evidence="1 15">
        <text>Preferential cleavage of bonds with hydrophobic residues in P1'. Also 3-Asn-|-Gln-4 and 8-Gly-|-Ser-9 bonds in insulin B chain.</text>
        <dbReference type="EC" id="3.4.24.39"/>
    </reaction>
</comment>
<evidence type="ECO:0000256" key="3">
    <source>
        <dbReference type="ARBA" id="ARBA00010279"/>
    </source>
</evidence>
<evidence type="ECO:0000256" key="6">
    <source>
        <dbReference type="ARBA" id="ARBA00022685"/>
    </source>
</evidence>
<evidence type="ECO:0000313" key="18">
    <source>
        <dbReference type="Proteomes" id="UP001163105"/>
    </source>
</evidence>
<keyword evidence="18" id="KW-1185">Reference proteome</keyword>
<evidence type="ECO:0000256" key="12">
    <source>
        <dbReference type="ARBA" id="ARBA00023145"/>
    </source>
</evidence>
<keyword evidence="6 15" id="KW-0165">Cleavage on pair of basic residues</keyword>
<feature type="active site" evidence="13">
    <location>
        <position position="314"/>
    </location>
</feature>
<accession>A0AB34FVF5</accession>
<feature type="domain" description="Lysine-specific metallo-endopeptidase" evidence="16">
    <location>
        <begin position="214"/>
        <end position="355"/>
    </location>
</feature>
<dbReference type="GO" id="GO:0005576">
    <property type="term" value="C:extracellular region"/>
    <property type="evidence" value="ECO:0007669"/>
    <property type="project" value="UniProtKB-SubCell"/>
</dbReference>
<evidence type="ECO:0000256" key="4">
    <source>
        <dbReference type="ARBA" id="ARBA00022525"/>
    </source>
</evidence>
<gene>
    <name evidence="17" type="primary">NPII</name>
    <name evidence="17" type="ORF">O9K51_05910</name>
</gene>
<evidence type="ECO:0000256" key="1">
    <source>
        <dbReference type="ARBA" id="ARBA00001187"/>
    </source>
</evidence>
<dbReference type="InterPro" id="IPR050414">
    <property type="entry name" value="Fungal_M35_metalloproteases"/>
</dbReference>
<dbReference type="EMBL" id="JAQHRD010000004">
    <property type="protein sequence ID" value="KAJ6442352.1"/>
    <property type="molecule type" value="Genomic_DNA"/>
</dbReference>
<feature type="binding site" evidence="14">
    <location>
        <position position="326"/>
    </location>
    <ligand>
        <name>Zn(2+)</name>
        <dbReference type="ChEBI" id="CHEBI:29105"/>
        <note>catalytic</note>
    </ligand>
</feature>
<keyword evidence="12" id="KW-0865">Zymogen</keyword>
<dbReference type="PANTHER" id="PTHR37016:SF2">
    <property type="entry name" value="NEUTRAL PROTEASE 2 HOMOLOG SNOG_02177"/>
    <property type="match status" value="1"/>
</dbReference>
<keyword evidence="7 14" id="KW-0479">Metal-binding</keyword>
<evidence type="ECO:0000259" key="16">
    <source>
        <dbReference type="SMART" id="SM01351"/>
    </source>
</evidence>
<dbReference type="Pfam" id="PF02102">
    <property type="entry name" value="Peptidase_M35"/>
    <property type="match status" value="1"/>
</dbReference>
<evidence type="ECO:0000256" key="8">
    <source>
        <dbReference type="ARBA" id="ARBA00022729"/>
    </source>
</evidence>
<proteinExistence type="inferred from homology"/>
<feature type="binding site" evidence="14">
    <location>
        <position position="313"/>
    </location>
    <ligand>
        <name>Zn(2+)</name>
        <dbReference type="ChEBI" id="CHEBI:29105"/>
        <note>catalytic</note>
    </ligand>
</feature>
<evidence type="ECO:0000256" key="5">
    <source>
        <dbReference type="ARBA" id="ARBA00022670"/>
    </source>
</evidence>
<dbReference type="PRINTS" id="PR00768">
    <property type="entry name" value="DEUTEROLYSIN"/>
</dbReference>
<dbReference type="SMART" id="SM01351">
    <property type="entry name" value="Aspzincin_M35"/>
    <property type="match status" value="1"/>
</dbReference>
<dbReference type="GO" id="GO:0006508">
    <property type="term" value="P:proteolysis"/>
    <property type="evidence" value="ECO:0007669"/>
    <property type="project" value="UniProtKB-KW"/>
</dbReference>
<dbReference type="SUPFAM" id="SSF55486">
    <property type="entry name" value="Metalloproteases ('zincins'), catalytic domain"/>
    <property type="match status" value="1"/>
</dbReference>
<dbReference type="InterPro" id="IPR024079">
    <property type="entry name" value="MetalloPept_cat_dom_sf"/>
</dbReference>
<dbReference type="EC" id="3.4.24.39" evidence="15"/>
<evidence type="ECO:0000256" key="13">
    <source>
        <dbReference type="PIRSR" id="PIRSR601384-1"/>
    </source>
</evidence>
<evidence type="ECO:0000256" key="14">
    <source>
        <dbReference type="PIRSR" id="PIRSR601384-2"/>
    </source>
</evidence>
<dbReference type="InterPro" id="IPR029463">
    <property type="entry name" value="Lys_MEP"/>
</dbReference>
<feature type="chain" id="PRO_5044047602" description="Neutral protease 2" evidence="15">
    <location>
        <begin position="28"/>
        <end position="361"/>
    </location>
</feature>
<keyword evidence="5 15" id="KW-0645">Protease</keyword>